<dbReference type="AlphaFoldDB" id="A0A1S1LQ98"/>
<dbReference type="GO" id="GO:0003700">
    <property type="term" value="F:DNA-binding transcription factor activity"/>
    <property type="evidence" value="ECO:0007669"/>
    <property type="project" value="InterPro"/>
</dbReference>
<gene>
    <name evidence="3" type="ORF">BKG82_09940</name>
</gene>
<dbReference type="PANTHER" id="PTHR30204">
    <property type="entry name" value="REDOX-CYCLING DRUG-SENSING TRANSCRIPTIONAL ACTIVATOR SOXR"/>
    <property type="match status" value="1"/>
</dbReference>
<dbReference type="PANTHER" id="PTHR30204:SF93">
    <property type="entry name" value="HTH MERR-TYPE DOMAIN-CONTAINING PROTEIN"/>
    <property type="match status" value="1"/>
</dbReference>
<reference evidence="3 4" key="1">
    <citation type="submission" date="2016-10" db="EMBL/GenBank/DDBJ databases">
        <title>Evaluation of Human, Veterinary and Environmental Mycobacterium chelonae Isolates by Core Genome Phylogenomic Analysis, Targeted Gene Comparison, and Anti-microbial Susceptibility Patterns: A Tale of Mistaken Identities.</title>
        <authorList>
            <person name="Fogelson S.B."/>
            <person name="Camus A.C."/>
            <person name="Lorenz W."/>
            <person name="Vasireddy R."/>
            <person name="Vasireddy S."/>
            <person name="Smith T."/>
            <person name="Brown-Elliott B.A."/>
            <person name="Wallace R.J.Jr."/>
            <person name="Hasan N.A."/>
            <person name="Reischl U."/>
            <person name="Sanchez S."/>
        </authorList>
    </citation>
    <scope>NUCLEOTIDE SEQUENCE [LARGE SCALE GENOMIC DNA]</scope>
    <source>
        <strain evidence="3 4">15515</strain>
    </source>
</reference>
<dbReference type="PROSITE" id="PS50937">
    <property type="entry name" value="HTH_MERR_2"/>
    <property type="match status" value="1"/>
</dbReference>
<comment type="caution">
    <text evidence="3">The sequence shown here is derived from an EMBL/GenBank/DDBJ whole genome shotgun (WGS) entry which is preliminary data.</text>
</comment>
<evidence type="ECO:0000313" key="3">
    <source>
        <dbReference type="EMBL" id="OHU57950.1"/>
    </source>
</evidence>
<dbReference type="GO" id="GO:0003677">
    <property type="term" value="F:DNA binding"/>
    <property type="evidence" value="ECO:0007669"/>
    <property type="project" value="UniProtKB-KW"/>
</dbReference>
<evidence type="ECO:0000256" key="1">
    <source>
        <dbReference type="ARBA" id="ARBA00023125"/>
    </source>
</evidence>
<evidence type="ECO:0000313" key="4">
    <source>
        <dbReference type="Proteomes" id="UP000180043"/>
    </source>
</evidence>
<feature type="domain" description="HTH merR-type" evidence="2">
    <location>
        <begin position="3"/>
        <end position="71"/>
    </location>
</feature>
<dbReference type="InterPro" id="IPR047057">
    <property type="entry name" value="MerR_fam"/>
</dbReference>
<dbReference type="Gene3D" id="1.10.1660.10">
    <property type="match status" value="1"/>
</dbReference>
<proteinExistence type="predicted"/>
<dbReference type="Pfam" id="PF13411">
    <property type="entry name" value="MerR_1"/>
    <property type="match status" value="1"/>
</dbReference>
<accession>A0A1S1LQ98</accession>
<dbReference type="Proteomes" id="UP000180043">
    <property type="component" value="Unassembled WGS sequence"/>
</dbReference>
<dbReference type="InterPro" id="IPR000551">
    <property type="entry name" value="MerR-type_HTH_dom"/>
</dbReference>
<dbReference type="InterPro" id="IPR009061">
    <property type="entry name" value="DNA-bd_dom_put_sf"/>
</dbReference>
<evidence type="ECO:0000259" key="2">
    <source>
        <dbReference type="PROSITE" id="PS50937"/>
    </source>
</evidence>
<dbReference type="EMBL" id="MLIQ01000013">
    <property type="protein sequence ID" value="OHU57950.1"/>
    <property type="molecule type" value="Genomic_DNA"/>
</dbReference>
<dbReference type="SUPFAM" id="SSF46955">
    <property type="entry name" value="Putative DNA-binding domain"/>
    <property type="match status" value="1"/>
</dbReference>
<dbReference type="RefSeq" id="WP_057969123.1">
    <property type="nucleotide sequence ID" value="NZ_MLIQ01000013.1"/>
</dbReference>
<name>A0A1S1LQ98_MYCCH</name>
<keyword evidence="1" id="KW-0238">DNA-binding</keyword>
<sequence>MTEYRIDDLARASGTTTRNIRGYQERGLLPRPLRRGRTAIYNDWHLRQLRAINRLLSEGFTLKHITKFLSGLQRGAQLADVLDLSDLEGLLEKRFSDAAQGNLSLRELEETLGPIDSAALARLIEAGLIQPVDGSDSYLVTDLDTIDNFAALISLGMRVTDLADIHVRTNEKLDDAARVLIGAARDEVARQRGPGWVPSTDDELAWATELIGTMRRAATHTSHAAMNRALDDALRAEMDLYREQAQLPADSS</sequence>
<dbReference type="SMART" id="SM00422">
    <property type="entry name" value="HTH_MERR"/>
    <property type="match status" value="1"/>
</dbReference>
<protein>
    <submittedName>
        <fullName evidence="3">MerR family transcriptional regulator</fullName>
    </submittedName>
</protein>
<organism evidence="3 4">
    <name type="scientific">Mycobacteroides chelonae</name>
    <name type="common">Mycobacterium chelonae</name>
    <dbReference type="NCBI Taxonomy" id="1774"/>
    <lineage>
        <taxon>Bacteria</taxon>
        <taxon>Bacillati</taxon>
        <taxon>Actinomycetota</taxon>
        <taxon>Actinomycetes</taxon>
        <taxon>Mycobacteriales</taxon>
        <taxon>Mycobacteriaceae</taxon>
        <taxon>Mycobacteroides</taxon>
    </lineage>
</organism>